<evidence type="ECO:0000313" key="2">
    <source>
        <dbReference type="Proteomes" id="UP000504638"/>
    </source>
</evidence>
<protein>
    <submittedName>
        <fullName evidence="1 3">Uncharacterized protein</fullName>
    </submittedName>
</protein>
<dbReference type="EMBL" id="ML975150">
    <property type="protein sequence ID" value="KAF1816633.1"/>
    <property type="molecule type" value="Genomic_DNA"/>
</dbReference>
<reference evidence="1 3" key="1">
    <citation type="submission" date="2020-01" db="EMBL/GenBank/DDBJ databases">
        <authorList>
            <consortium name="DOE Joint Genome Institute"/>
            <person name="Haridas S."/>
            <person name="Albert R."/>
            <person name="Binder M."/>
            <person name="Bloem J."/>
            <person name="Labutti K."/>
            <person name="Salamov A."/>
            <person name="Andreopoulos B."/>
            <person name="Baker S.E."/>
            <person name="Barry K."/>
            <person name="Bills G."/>
            <person name="Bluhm B.H."/>
            <person name="Cannon C."/>
            <person name="Castanera R."/>
            <person name="Culley D.E."/>
            <person name="Daum C."/>
            <person name="Ezra D."/>
            <person name="Gonzalez J.B."/>
            <person name="Henrissat B."/>
            <person name="Kuo A."/>
            <person name="Liang C."/>
            <person name="Lipzen A."/>
            <person name="Lutzoni F."/>
            <person name="Magnuson J."/>
            <person name="Mondo S."/>
            <person name="Nolan M."/>
            <person name="Ohm R."/>
            <person name="Pangilinan J."/>
            <person name="Park H.-J."/>
            <person name="Ramirez L."/>
            <person name="Alfaro M."/>
            <person name="Sun H."/>
            <person name="Tritt A."/>
            <person name="Yoshinaga Y."/>
            <person name="Zwiers L.-H."/>
            <person name="Turgeon B.G."/>
            <person name="Goodwin S.B."/>
            <person name="Spatafora J.W."/>
            <person name="Crous P.W."/>
            <person name="Grigoriev I.V."/>
        </authorList>
    </citation>
    <scope>NUCLEOTIDE SEQUENCE</scope>
    <source>
        <strain evidence="1 3">CBS 781.70</strain>
    </source>
</reference>
<reference evidence="3" key="2">
    <citation type="submission" date="2020-04" db="EMBL/GenBank/DDBJ databases">
        <authorList>
            <consortium name="NCBI Genome Project"/>
        </authorList>
    </citation>
    <scope>NUCLEOTIDE SEQUENCE</scope>
    <source>
        <strain evidence="3">CBS 781.70</strain>
    </source>
</reference>
<keyword evidence="2" id="KW-1185">Reference proteome</keyword>
<organism evidence="1">
    <name type="scientific">Eremomyces bilateralis CBS 781.70</name>
    <dbReference type="NCBI Taxonomy" id="1392243"/>
    <lineage>
        <taxon>Eukaryota</taxon>
        <taxon>Fungi</taxon>
        <taxon>Dikarya</taxon>
        <taxon>Ascomycota</taxon>
        <taxon>Pezizomycotina</taxon>
        <taxon>Dothideomycetes</taxon>
        <taxon>Dothideomycetes incertae sedis</taxon>
        <taxon>Eremomycetales</taxon>
        <taxon>Eremomycetaceae</taxon>
        <taxon>Eremomyces</taxon>
    </lineage>
</organism>
<evidence type="ECO:0000313" key="3">
    <source>
        <dbReference type="RefSeq" id="XP_033538264.1"/>
    </source>
</evidence>
<reference evidence="3" key="3">
    <citation type="submission" date="2025-04" db="UniProtKB">
        <authorList>
            <consortium name="RefSeq"/>
        </authorList>
    </citation>
    <scope>IDENTIFICATION</scope>
    <source>
        <strain evidence="3">CBS 781.70</strain>
    </source>
</reference>
<dbReference type="Proteomes" id="UP000504638">
    <property type="component" value="Unplaced"/>
</dbReference>
<dbReference type="RefSeq" id="XP_033538264.1">
    <property type="nucleotide sequence ID" value="XM_033673770.1"/>
</dbReference>
<gene>
    <name evidence="1 3" type="ORF">P152DRAFT_130917</name>
</gene>
<accession>A0A6G1GF10</accession>
<proteinExistence type="predicted"/>
<dbReference type="AlphaFoldDB" id="A0A6G1GF10"/>
<dbReference type="GeneID" id="54414340"/>
<sequence>MCILHITRFVLCGCTYTQRGQFCAAVQNQMDRIWTEYDAPYVPFTDPSPNCTQALIRPFNGFCPKCFQFILDPQWST</sequence>
<evidence type="ECO:0000313" key="1">
    <source>
        <dbReference type="EMBL" id="KAF1816633.1"/>
    </source>
</evidence>
<name>A0A6G1GF10_9PEZI</name>